<dbReference type="OrthoDB" id="240216at2759"/>
<keyword evidence="12" id="KW-0576">Peroxisome</keyword>
<keyword evidence="5" id="KW-0808">Transferase</keyword>
<evidence type="ECO:0000256" key="11">
    <source>
        <dbReference type="ARBA" id="ARBA00023136"/>
    </source>
</evidence>
<dbReference type="InterPro" id="IPR023213">
    <property type="entry name" value="CAT-like_dom_sf"/>
</dbReference>
<dbReference type="Gene3D" id="3.30.559.70">
    <property type="entry name" value="Choline/Carnitine o-acyltransferase, domain 2"/>
    <property type="match status" value="1"/>
</dbReference>
<dbReference type="InterPro" id="IPR000542">
    <property type="entry name" value="Carn_acyl_trans"/>
</dbReference>
<comment type="subcellular location">
    <subcellularLocation>
        <location evidence="2">Mitochondrion inner membrane</location>
        <topology evidence="2">Peripheral membrane protein</topology>
        <orientation evidence="2">Matrix side</orientation>
    </subcellularLocation>
    <subcellularLocation>
        <location evidence="1">Peroxisome</location>
    </subcellularLocation>
</comment>
<keyword evidence="22" id="KW-1185">Reference proteome</keyword>
<evidence type="ECO:0000259" key="20">
    <source>
        <dbReference type="Pfam" id="PF00755"/>
    </source>
</evidence>
<dbReference type="GO" id="GO:0009437">
    <property type="term" value="P:carnitine metabolic process"/>
    <property type="evidence" value="ECO:0007669"/>
    <property type="project" value="TreeGrafter"/>
</dbReference>
<keyword evidence="11" id="KW-0472">Membrane</keyword>
<keyword evidence="4" id="KW-0813">Transport</keyword>
<evidence type="ECO:0000256" key="13">
    <source>
        <dbReference type="ARBA" id="ARBA00023315"/>
    </source>
</evidence>
<dbReference type="Gene3D" id="3.30.559.10">
    <property type="entry name" value="Chloramphenicol acetyltransferase-like domain"/>
    <property type="match status" value="1"/>
</dbReference>
<evidence type="ECO:0000256" key="15">
    <source>
        <dbReference type="ARBA" id="ARBA00053195"/>
    </source>
</evidence>
<evidence type="ECO:0000256" key="16">
    <source>
        <dbReference type="ARBA" id="ARBA00066910"/>
    </source>
</evidence>
<evidence type="ECO:0000256" key="2">
    <source>
        <dbReference type="ARBA" id="ARBA00004443"/>
    </source>
</evidence>
<dbReference type="GO" id="GO:0006631">
    <property type="term" value="P:fatty acid metabolic process"/>
    <property type="evidence" value="ECO:0007669"/>
    <property type="project" value="UniProtKB-KW"/>
</dbReference>
<dbReference type="EC" id="2.3.1.7" evidence="16"/>
<dbReference type="InterPro" id="IPR042231">
    <property type="entry name" value="Cho/carn_acyl_trans_2"/>
</dbReference>
<keyword evidence="9" id="KW-0443">Lipid metabolism</keyword>
<keyword evidence="6" id="KW-0999">Mitochondrion inner membrane</keyword>
<reference evidence="21" key="1">
    <citation type="submission" date="2020-07" db="EMBL/GenBank/DDBJ databases">
        <title>Draft Genome Sequence of a Deep-Sea Yeast, Naganishia (Cryptococcus) liquefaciens strain N6.</title>
        <authorList>
            <person name="Han Y.W."/>
            <person name="Kajitani R."/>
            <person name="Morimoto H."/>
            <person name="Parhat M."/>
            <person name="Tsubouchi H."/>
            <person name="Bakenova O."/>
            <person name="Ogata M."/>
            <person name="Argunhan B."/>
            <person name="Aoki R."/>
            <person name="Kajiwara S."/>
            <person name="Itoh T."/>
            <person name="Iwasaki H."/>
        </authorList>
    </citation>
    <scope>NUCLEOTIDE SEQUENCE</scope>
    <source>
        <strain evidence="21">N6</strain>
    </source>
</reference>
<evidence type="ECO:0000313" key="22">
    <source>
        <dbReference type="Proteomes" id="UP000620104"/>
    </source>
</evidence>
<feature type="region of interest" description="Disordered" evidence="19">
    <location>
        <begin position="25"/>
        <end position="46"/>
    </location>
</feature>
<accession>A0A8H3YGP4</accession>
<keyword evidence="8" id="KW-0809">Transit peptide</keyword>
<evidence type="ECO:0000256" key="10">
    <source>
        <dbReference type="ARBA" id="ARBA00023128"/>
    </source>
</evidence>
<feature type="domain" description="Choline/carnitine acyltransferase" evidence="20">
    <location>
        <begin position="56"/>
        <end position="608"/>
    </location>
</feature>
<evidence type="ECO:0000256" key="14">
    <source>
        <dbReference type="ARBA" id="ARBA00052702"/>
    </source>
</evidence>
<comment type="catalytic activity">
    <reaction evidence="14">
        <text>(R)-carnitine + acetyl-CoA = O-acetyl-(R)-carnitine + CoA</text>
        <dbReference type="Rhea" id="RHEA:21136"/>
        <dbReference type="ChEBI" id="CHEBI:16347"/>
        <dbReference type="ChEBI" id="CHEBI:57287"/>
        <dbReference type="ChEBI" id="CHEBI:57288"/>
        <dbReference type="ChEBI" id="CHEBI:57589"/>
        <dbReference type="EC" id="2.3.1.7"/>
    </reaction>
</comment>
<dbReference type="FunFam" id="3.30.559.70:FF:000007">
    <property type="entry name" value="Carnitine O-acetyltransferase, mitochondrial"/>
    <property type="match status" value="1"/>
</dbReference>
<sequence>MFRSVTRSSIASQVKAPSFHTKMPAAARSLSSTASRANGSSSDKPLYASQASIPKLPVPSLSSTFHKYLETIQPHITPEEFAHSKSLVNQFLDSSLSNTLQARLEGRAAEKESWLSEWWNEAAYMGYRDSIVPNVNYFYLHKKGLAKGKSQTERAAELIRGVRDFRDLVVSEKLEPEKVKGKPLCTESYKQMFGATRVPTTPADTAVVYPADKAEHVIVMRKNRFFKLDTTGRSASDLTKALNEIKQKADSQGDALPIGALTVDTRDAWTESRRHLLSISPKNVESIQAVESAILIVNLDDQASPSSDGSARSWNIYTGGQDNSAAGKARNRWFDKHQLVIDENAESGFNGEHSMLDGTPTLRMNEFVLSALEKGKIDLEVSSGRNSTPLKPEEIVFETDSTTEGHIKTAIDNFSKIVAEHELIIAQYNECGKNDMKAHKTSPDAWMQMTKQLAYGKMHNGQPAVTYESAQTRKFKLGRTEVIRSASNESKAFVQAMLKEGVSDAERAKLLKAAANRHVQYSAWAADGQGVDRHMFGLRKLLRNGEEMPEVFKDPAFSKTSSWTLSTSQLGSDYLDGWGYGEVVPDGWGLSYSIGNDFMRWGIMTKNGRGKELEEALYWAAKEMKRMMDSAAAASGETAAAKL</sequence>
<keyword evidence="13" id="KW-0012">Acyltransferase</keyword>
<dbReference type="Proteomes" id="UP000620104">
    <property type="component" value="Unassembled WGS sequence"/>
</dbReference>
<evidence type="ECO:0000256" key="4">
    <source>
        <dbReference type="ARBA" id="ARBA00022448"/>
    </source>
</evidence>
<evidence type="ECO:0000256" key="9">
    <source>
        <dbReference type="ARBA" id="ARBA00023098"/>
    </source>
</evidence>
<dbReference type="AlphaFoldDB" id="A0A8H3YGP4"/>
<evidence type="ECO:0000256" key="6">
    <source>
        <dbReference type="ARBA" id="ARBA00022792"/>
    </source>
</evidence>
<proteinExistence type="inferred from homology"/>
<evidence type="ECO:0000256" key="17">
    <source>
        <dbReference type="ARBA" id="ARBA00073438"/>
    </source>
</evidence>
<evidence type="ECO:0000256" key="8">
    <source>
        <dbReference type="ARBA" id="ARBA00022946"/>
    </source>
</evidence>
<dbReference type="SUPFAM" id="SSF52777">
    <property type="entry name" value="CoA-dependent acyltransferases"/>
    <property type="match status" value="2"/>
</dbReference>
<evidence type="ECO:0000256" key="7">
    <source>
        <dbReference type="ARBA" id="ARBA00022832"/>
    </source>
</evidence>
<protein>
    <recommendedName>
        <fullName evidence="17">Carnitine O-acetyltransferase, mitochondrial</fullName>
        <ecNumber evidence="16">2.3.1.7</ecNumber>
    </recommendedName>
</protein>
<keyword evidence="10" id="KW-0496">Mitochondrion</keyword>
<evidence type="ECO:0000256" key="19">
    <source>
        <dbReference type="SAM" id="MobiDB-lite"/>
    </source>
</evidence>
<evidence type="ECO:0000313" key="21">
    <source>
        <dbReference type="EMBL" id="GHJ88508.1"/>
    </source>
</evidence>
<evidence type="ECO:0000256" key="12">
    <source>
        <dbReference type="ARBA" id="ARBA00023140"/>
    </source>
</evidence>
<dbReference type="PANTHER" id="PTHR22589">
    <property type="entry name" value="CARNITINE O-ACYLTRANSFERASE"/>
    <property type="match status" value="1"/>
</dbReference>
<feature type="active site" description="Proton acceptor" evidence="18">
    <location>
        <position position="353"/>
    </location>
</feature>
<gene>
    <name evidence="21" type="ORF">NliqN6_4910</name>
</gene>
<comment type="similarity">
    <text evidence="3">Belongs to the carnitine/choline acetyltransferase family.</text>
</comment>
<organism evidence="21 22">
    <name type="scientific">Naganishia liquefaciens</name>
    <dbReference type="NCBI Taxonomy" id="104408"/>
    <lineage>
        <taxon>Eukaryota</taxon>
        <taxon>Fungi</taxon>
        <taxon>Dikarya</taxon>
        <taxon>Basidiomycota</taxon>
        <taxon>Agaricomycotina</taxon>
        <taxon>Tremellomycetes</taxon>
        <taxon>Filobasidiales</taxon>
        <taxon>Filobasidiaceae</taxon>
        <taxon>Naganishia</taxon>
    </lineage>
</organism>
<dbReference type="EMBL" id="BLZA01000030">
    <property type="protein sequence ID" value="GHJ88508.1"/>
    <property type="molecule type" value="Genomic_DNA"/>
</dbReference>
<dbReference type="GO" id="GO:0005743">
    <property type="term" value="C:mitochondrial inner membrane"/>
    <property type="evidence" value="ECO:0007669"/>
    <property type="project" value="UniProtKB-SubCell"/>
</dbReference>
<keyword evidence="7" id="KW-0276">Fatty acid metabolism</keyword>
<feature type="compositionally biased region" description="Low complexity" evidence="19">
    <location>
        <begin position="25"/>
        <end position="42"/>
    </location>
</feature>
<evidence type="ECO:0000256" key="5">
    <source>
        <dbReference type="ARBA" id="ARBA00022679"/>
    </source>
</evidence>
<dbReference type="Pfam" id="PF00755">
    <property type="entry name" value="Carn_acyltransf"/>
    <property type="match status" value="1"/>
</dbReference>
<dbReference type="GO" id="GO:0005777">
    <property type="term" value="C:peroxisome"/>
    <property type="evidence" value="ECO:0007669"/>
    <property type="project" value="UniProtKB-SubCell"/>
</dbReference>
<dbReference type="GO" id="GO:0004092">
    <property type="term" value="F:carnitine O-acetyltransferase activity"/>
    <property type="evidence" value="ECO:0007669"/>
    <property type="project" value="UniProtKB-EC"/>
</dbReference>
<dbReference type="InterPro" id="IPR039551">
    <property type="entry name" value="Cho/carn_acyl_trans"/>
</dbReference>
<evidence type="ECO:0000256" key="1">
    <source>
        <dbReference type="ARBA" id="ARBA00004275"/>
    </source>
</evidence>
<comment type="function">
    <text evidence="15">Carnitine acetylase is specific for short chain fatty acids. Carnitine acetylase seems to affect the flux through the pyruvate dehydrogenase complex. It may be involved as well in the transport of acetyl-CoA into mitochondria.</text>
</comment>
<evidence type="ECO:0000256" key="18">
    <source>
        <dbReference type="PIRSR" id="PIRSR600542-1"/>
    </source>
</evidence>
<name>A0A8H3YGP4_9TREE</name>
<dbReference type="PANTHER" id="PTHR22589:SF103">
    <property type="entry name" value="CARNITINE O-ACETYL-TRANSFERASE, ISOFORM A-RELATED"/>
    <property type="match status" value="1"/>
</dbReference>
<comment type="caution">
    <text evidence="21">The sequence shown here is derived from an EMBL/GenBank/DDBJ whole genome shotgun (WGS) entry which is preliminary data.</text>
</comment>
<evidence type="ECO:0000256" key="3">
    <source>
        <dbReference type="ARBA" id="ARBA00005232"/>
    </source>
</evidence>